<dbReference type="Proteomes" id="UP001497700">
    <property type="component" value="Unassembled WGS sequence"/>
</dbReference>
<accession>A0ACB9YHP6</accession>
<sequence length="78" mass="7898">MMKPAMMAILAPAADVVMTSHCVFVAGHGGHGGHTTDTADTPGRAVGAAGAAVIVVVLKYSVTMILTRSLGFPQLGTY</sequence>
<proteinExistence type="predicted"/>
<name>A0ACB9YHP6_9PEZI</name>
<protein>
    <submittedName>
        <fullName evidence="1">Uncharacterized protein</fullName>
    </submittedName>
</protein>
<evidence type="ECO:0000313" key="2">
    <source>
        <dbReference type="Proteomes" id="UP001497700"/>
    </source>
</evidence>
<reference evidence="1 2" key="1">
    <citation type="journal article" date="2022" name="New Phytol.">
        <title>Ecological generalism drives hyperdiversity of secondary metabolite gene clusters in xylarialean endophytes.</title>
        <authorList>
            <person name="Franco M.E.E."/>
            <person name="Wisecaver J.H."/>
            <person name="Arnold A.E."/>
            <person name="Ju Y.M."/>
            <person name="Slot J.C."/>
            <person name="Ahrendt S."/>
            <person name="Moore L.P."/>
            <person name="Eastman K.E."/>
            <person name="Scott K."/>
            <person name="Konkel Z."/>
            <person name="Mondo S.J."/>
            <person name="Kuo A."/>
            <person name="Hayes R.D."/>
            <person name="Haridas S."/>
            <person name="Andreopoulos B."/>
            <person name="Riley R."/>
            <person name="LaButti K."/>
            <person name="Pangilinan J."/>
            <person name="Lipzen A."/>
            <person name="Amirebrahimi M."/>
            <person name="Yan J."/>
            <person name="Adam C."/>
            <person name="Keymanesh K."/>
            <person name="Ng V."/>
            <person name="Louie K."/>
            <person name="Northen T."/>
            <person name="Drula E."/>
            <person name="Henrissat B."/>
            <person name="Hsieh H.M."/>
            <person name="Youens-Clark K."/>
            <person name="Lutzoni F."/>
            <person name="Miadlikowska J."/>
            <person name="Eastwood D.C."/>
            <person name="Hamelin R.C."/>
            <person name="Grigoriev I.V."/>
            <person name="U'Ren J.M."/>
        </authorList>
    </citation>
    <scope>NUCLEOTIDE SEQUENCE [LARGE SCALE GENOMIC DNA]</scope>
    <source>
        <strain evidence="1 2">CBS 119005</strain>
    </source>
</reference>
<dbReference type="EMBL" id="MU393672">
    <property type="protein sequence ID" value="KAI4858940.1"/>
    <property type="molecule type" value="Genomic_DNA"/>
</dbReference>
<gene>
    <name evidence="1" type="ORF">F4820DRAFT_441277</name>
</gene>
<keyword evidence="2" id="KW-1185">Reference proteome</keyword>
<organism evidence="1 2">
    <name type="scientific">Hypoxylon rubiginosum</name>
    <dbReference type="NCBI Taxonomy" id="110542"/>
    <lineage>
        <taxon>Eukaryota</taxon>
        <taxon>Fungi</taxon>
        <taxon>Dikarya</taxon>
        <taxon>Ascomycota</taxon>
        <taxon>Pezizomycotina</taxon>
        <taxon>Sordariomycetes</taxon>
        <taxon>Xylariomycetidae</taxon>
        <taxon>Xylariales</taxon>
        <taxon>Hypoxylaceae</taxon>
        <taxon>Hypoxylon</taxon>
    </lineage>
</organism>
<comment type="caution">
    <text evidence="1">The sequence shown here is derived from an EMBL/GenBank/DDBJ whole genome shotgun (WGS) entry which is preliminary data.</text>
</comment>
<evidence type="ECO:0000313" key="1">
    <source>
        <dbReference type="EMBL" id="KAI4858940.1"/>
    </source>
</evidence>